<evidence type="ECO:0000256" key="18">
    <source>
        <dbReference type="HAMAP-Rule" id="MF_01966"/>
    </source>
</evidence>
<keyword evidence="23" id="KW-1185">Reference proteome</keyword>
<dbReference type="STRING" id="33936.AZI98_18460"/>
<keyword evidence="12 17" id="KW-0456">Lyase</keyword>
<dbReference type="EC" id="5.1.99.6" evidence="19"/>
<dbReference type="RefSeq" id="WP_063389710.1">
    <property type="nucleotide sequence ID" value="NZ_LWBR01000079.1"/>
</dbReference>
<evidence type="ECO:0000259" key="20">
    <source>
        <dbReference type="PROSITE" id="PS51383"/>
    </source>
</evidence>
<dbReference type="HAMAP" id="MF_01966">
    <property type="entry name" value="NADHX_epimerase"/>
    <property type="match status" value="1"/>
</dbReference>
<feature type="binding site" evidence="17">
    <location>
        <position position="420"/>
    </location>
    <ligand>
        <name>(6S)-NADPHX</name>
        <dbReference type="ChEBI" id="CHEBI:64076"/>
    </ligand>
</feature>
<dbReference type="GO" id="GO:0005524">
    <property type="term" value="F:ATP binding"/>
    <property type="evidence" value="ECO:0007669"/>
    <property type="project" value="UniProtKB-UniRule"/>
</dbReference>
<comment type="cofactor">
    <cofactor evidence="17">
        <name>Mg(2+)</name>
        <dbReference type="ChEBI" id="CHEBI:18420"/>
    </cofactor>
</comment>
<evidence type="ECO:0000313" key="23">
    <source>
        <dbReference type="Proteomes" id="UP000076476"/>
    </source>
</evidence>
<keyword evidence="7 17" id="KW-0067">ATP-binding</keyword>
<comment type="function">
    <text evidence="18">Catalyzes the epimerization of the S- and R-forms of NAD(P)HX, a damaged form of NAD(P)H that is a result of enzymatic or heat-dependent hydration. This is a prerequisite for the S-specific NAD(P)H-hydrate dehydratase to allow the repair of both epimers of NAD(P)HX.</text>
</comment>
<feature type="binding site" evidence="18">
    <location>
        <position position="150"/>
    </location>
    <ligand>
        <name>(6S)-NADPHX</name>
        <dbReference type="ChEBI" id="CHEBI:64076"/>
    </ligand>
</feature>
<evidence type="ECO:0000256" key="10">
    <source>
        <dbReference type="ARBA" id="ARBA00023027"/>
    </source>
</evidence>
<feature type="domain" description="YjeF N-terminal" evidence="21">
    <location>
        <begin position="9"/>
        <end position="206"/>
    </location>
</feature>
<dbReference type="SUPFAM" id="SSF64153">
    <property type="entry name" value="YjeF N-terminal domain-like"/>
    <property type="match status" value="1"/>
</dbReference>
<feature type="binding site" evidence="18">
    <location>
        <begin position="121"/>
        <end position="127"/>
    </location>
    <ligand>
        <name>(6S)-NADPHX</name>
        <dbReference type="ChEBI" id="CHEBI:64076"/>
    </ligand>
</feature>
<feature type="binding site" evidence="18">
    <location>
        <begin position="56"/>
        <end position="60"/>
    </location>
    <ligand>
        <name>(6S)-NADPHX</name>
        <dbReference type="ChEBI" id="CHEBI:64076"/>
    </ligand>
</feature>
<dbReference type="HAMAP" id="MF_01965">
    <property type="entry name" value="NADHX_dehydratase"/>
    <property type="match status" value="1"/>
</dbReference>
<evidence type="ECO:0000256" key="8">
    <source>
        <dbReference type="ARBA" id="ARBA00022857"/>
    </source>
</evidence>
<dbReference type="GO" id="GO:0052855">
    <property type="term" value="F:ADP-dependent NAD(P)H-hydrate dehydratase activity"/>
    <property type="evidence" value="ECO:0007669"/>
    <property type="project" value="UniProtKB-UniRule"/>
</dbReference>
<dbReference type="InterPro" id="IPR004443">
    <property type="entry name" value="YjeF_N_dom"/>
</dbReference>
<keyword evidence="9 18" id="KW-0630">Potassium</keyword>
<comment type="caution">
    <text evidence="22">The sequence shown here is derived from an EMBL/GenBank/DDBJ whole genome shotgun (WGS) entry which is preliminary data.</text>
</comment>
<comment type="similarity">
    <text evidence="17">Belongs to the NnrD/CARKD family.</text>
</comment>
<evidence type="ECO:0000256" key="5">
    <source>
        <dbReference type="ARBA" id="ARBA00022723"/>
    </source>
</evidence>
<dbReference type="Pfam" id="PF01256">
    <property type="entry name" value="Carb_kinase"/>
    <property type="match status" value="1"/>
</dbReference>
<evidence type="ECO:0000256" key="2">
    <source>
        <dbReference type="ARBA" id="ARBA00000909"/>
    </source>
</evidence>
<comment type="cofactor">
    <cofactor evidence="18 19">
        <name>K(+)</name>
        <dbReference type="ChEBI" id="CHEBI:29103"/>
    </cofactor>
    <text evidence="18 19">Binds 1 potassium ion per subunit.</text>
</comment>
<comment type="function">
    <text evidence="17">Catalyzes the dehydration of the S-form of NAD(P)HX at the expense of ADP, which is converted to AMP. Together with NAD(P)HX epimerase, which catalyzes the epimerization of the S- and R-forms, the enzyme allows the repair of both epimers of NAD(P)HX, a damaged form of NAD(P)H that is a result of enzymatic or heat-dependent hydration.</text>
</comment>
<dbReference type="NCBIfam" id="TIGR00197">
    <property type="entry name" value="yjeF_nterm"/>
    <property type="match status" value="1"/>
</dbReference>
<evidence type="ECO:0000256" key="13">
    <source>
        <dbReference type="ARBA" id="ARBA00023268"/>
    </source>
</evidence>
<dbReference type="PIRSF" id="PIRSF017184">
    <property type="entry name" value="Nnr"/>
    <property type="match status" value="1"/>
</dbReference>
<comment type="function">
    <text evidence="14 19">Bifunctional enzyme that catalyzes the epimerization of the S- and R-forms of NAD(P)HX and the dehydration of the S-form of NAD(P)HX at the expense of ADP, which is converted to AMP. This allows the repair of both epimers of NAD(P)HX, a damaged form of NAD(P)H that is a result of enzymatic or heat-dependent hydration.</text>
</comment>
<keyword evidence="10 17" id="KW-0520">NAD</keyword>
<dbReference type="PANTHER" id="PTHR12592:SF0">
    <property type="entry name" value="ATP-DEPENDENT (S)-NAD(P)H-HYDRATE DEHYDRATASE"/>
    <property type="match status" value="1"/>
</dbReference>
<dbReference type="AlphaFoldDB" id="A0A167YY28"/>
<dbReference type="InterPro" id="IPR000631">
    <property type="entry name" value="CARKD"/>
</dbReference>
<feature type="binding site" evidence="17">
    <location>
        <position position="353"/>
    </location>
    <ligand>
        <name>(6S)-NADPHX</name>
        <dbReference type="ChEBI" id="CHEBI:64076"/>
    </ligand>
</feature>
<dbReference type="InterPro" id="IPR036652">
    <property type="entry name" value="YjeF_N_dom_sf"/>
</dbReference>
<feature type="binding site" evidence="18">
    <location>
        <position position="57"/>
    </location>
    <ligand>
        <name>K(+)</name>
        <dbReference type="ChEBI" id="CHEBI:29103"/>
    </ligand>
</feature>
<evidence type="ECO:0000256" key="12">
    <source>
        <dbReference type="ARBA" id="ARBA00023239"/>
    </source>
</evidence>
<dbReference type="Gene3D" id="3.40.50.10260">
    <property type="entry name" value="YjeF N-terminal domain"/>
    <property type="match status" value="1"/>
</dbReference>
<evidence type="ECO:0000256" key="3">
    <source>
        <dbReference type="ARBA" id="ARBA00006001"/>
    </source>
</evidence>
<dbReference type="Proteomes" id="UP000076476">
    <property type="component" value="Unassembled WGS sequence"/>
</dbReference>
<dbReference type="GO" id="GO:0046872">
    <property type="term" value="F:metal ion binding"/>
    <property type="evidence" value="ECO:0007669"/>
    <property type="project" value="UniProtKB-UniRule"/>
</dbReference>
<keyword evidence="11 18" id="KW-0413">Isomerase</keyword>
<evidence type="ECO:0000256" key="11">
    <source>
        <dbReference type="ARBA" id="ARBA00023235"/>
    </source>
</evidence>
<dbReference type="GO" id="GO:0016301">
    <property type="term" value="F:kinase activity"/>
    <property type="evidence" value="ECO:0007669"/>
    <property type="project" value="UniProtKB-KW"/>
</dbReference>
<dbReference type="EC" id="4.2.1.136" evidence="19"/>
<dbReference type="InterPro" id="IPR029056">
    <property type="entry name" value="Ribokinase-like"/>
</dbReference>
<feature type="binding site" evidence="17">
    <location>
        <begin position="390"/>
        <end position="394"/>
    </location>
    <ligand>
        <name>AMP</name>
        <dbReference type="ChEBI" id="CHEBI:456215"/>
    </ligand>
</feature>
<protein>
    <recommendedName>
        <fullName evidence="19">Bifunctional NAD(P)H-hydrate repair enzyme</fullName>
    </recommendedName>
    <alternativeName>
        <fullName evidence="19">Nicotinamide nucleotide repair protein</fullName>
    </alternativeName>
    <domain>
        <recommendedName>
            <fullName evidence="19">ADP-dependent (S)-NAD(P)H-hydrate dehydratase</fullName>
            <ecNumber evidence="19">4.2.1.136</ecNumber>
        </recommendedName>
        <alternativeName>
            <fullName evidence="19">ADP-dependent NAD(P)HX dehydratase</fullName>
        </alternativeName>
    </domain>
    <domain>
        <recommendedName>
            <fullName evidence="19">NAD(P)H-hydrate epimerase</fullName>
            <ecNumber evidence="19">5.1.99.6</ecNumber>
        </recommendedName>
    </domain>
</protein>
<dbReference type="GO" id="GO:0110051">
    <property type="term" value="P:metabolite repair"/>
    <property type="evidence" value="ECO:0007669"/>
    <property type="project" value="TreeGrafter"/>
</dbReference>
<proteinExistence type="inferred from homology"/>
<comment type="catalytic activity">
    <reaction evidence="16 17 19">
        <text>(6S)-NADPHX + ADP = AMP + phosphate + NADPH + H(+)</text>
        <dbReference type="Rhea" id="RHEA:32235"/>
        <dbReference type="ChEBI" id="CHEBI:15378"/>
        <dbReference type="ChEBI" id="CHEBI:43474"/>
        <dbReference type="ChEBI" id="CHEBI:57783"/>
        <dbReference type="ChEBI" id="CHEBI:64076"/>
        <dbReference type="ChEBI" id="CHEBI:456215"/>
        <dbReference type="ChEBI" id="CHEBI:456216"/>
        <dbReference type="EC" id="4.2.1.136"/>
    </reaction>
</comment>
<comment type="catalytic activity">
    <reaction evidence="1 18 19">
        <text>(6R)-NADHX = (6S)-NADHX</text>
        <dbReference type="Rhea" id="RHEA:32215"/>
        <dbReference type="ChEBI" id="CHEBI:64074"/>
        <dbReference type="ChEBI" id="CHEBI:64075"/>
        <dbReference type="EC" id="5.1.99.6"/>
    </reaction>
</comment>
<keyword evidence="6 17" id="KW-0547">Nucleotide-binding</keyword>
<dbReference type="GO" id="GO:0052856">
    <property type="term" value="F:NAD(P)HX epimerase activity"/>
    <property type="evidence" value="ECO:0007669"/>
    <property type="project" value="UniProtKB-UniRule"/>
</dbReference>
<dbReference type="CDD" id="cd01171">
    <property type="entry name" value="YXKO-related"/>
    <property type="match status" value="1"/>
</dbReference>
<dbReference type="OrthoDB" id="9806925at2"/>
<feature type="binding site" evidence="17">
    <location>
        <position position="419"/>
    </location>
    <ligand>
        <name>AMP</name>
        <dbReference type="ChEBI" id="CHEBI:456215"/>
    </ligand>
</feature>
<evidence type="ECO:0000256" key="14">
    <source>
        <dbReference type="ARBA" id="ARBA00025153"/>
    </source>
</evidence>
<evidence type="ECO:0000256" key="17">
    <source>
        <dbReference type="HAMAP-Rule" id="MF_01965"/>
    </source>
</evidence>
<feature type="domain" description="YjeF C-terminal" evidence="20">
    <location>
        <begin position="210"/>
        <end position="479"/>
    </location>
</feature>
<dbReference type="EMBL" id="LWBR01000079">
    <property type="protein sequence ID" value="KZN94684.1"/>
    <property type="molecule type" value="Genomic_DNA"/>
</dbReference>
<dbReference type="Gene3D" id="3.40.1190.20">
    <property type="match status" value="1"/>
</dbReference>
<dbReference type="Pfam" id="PF03853">
    <property type="entry name" value="YjeF_N"/>
    <property type="match status" value="1"/>
</dbReference>
<comment type="catalytic activity">
    <reaction evidence="2 18 19">
        <text>(6R)-NADPHX = (6S)-NADPHX</text>
        <dbReference type="Rhea" id="RHEA:32227"/>
        <dbReference type="ChEBI" id="CHEBI:64076"/>
        <dbReference type="ChEBI" id="CHEBI:64077"/>
        <dbReference type="EC" id="5.1.99.6"/>
    </reaction>
</comment>
<organism evidence="22 23">
    <name type="scientific">Aeribacillus pallidus</name>
    <dbReference type="NCBI Taxonomy" id="33936"/>
    <lineage>
        <taxon>Bacteria</taxon>
        <taxon>Bacillati</taxon>
        <taxon>Bacillota</taxon>
        <taxon>Bacilli</taxon>
        <taxon>Bacillales</taxon>
        <taxon>Bacillaceae</taxon>
        <taxon>Aeribacillus</taxon>
    </lineage>
</organism>
<keyword evidence="22" id="KW-0808">Transferase</keyword>
<evidence type="ECO:0000256" key="7">
    <source>
        <dbReference type="ARBA" id="ARBA00022840"/>
    </source>
</evidence>
<evidence type="ECO:0000256" key="6">
    <source>
        <dbReference type="ARBA" id="ARBA00022741"/>
    </source>
</evidence>
<dbReference type="SUPFAM" id="SSF53613">
    <property type="entry name" value="Ribokinase-like"/>
    <property type="match status" value="1"/>
</dbReference>
<evidence type="ECO:0000259" key="21">
    <source>
        <dbReference type="PROSITE" id="PS51385"/>
    </source>
</evidence>
<comment type="similarity">
    <text evidence="4 19">In the C-terminal section; belongs to the NnrD/CARKD family.</text>
</comment>
<dbReference type="InterPro" id="IPR030677">
    <property type="entry name" value="Nnr"/>
</dbReference>
<name>A0A167YY28_9BACI</name>
<evidence type="ECO:0000256" key="15">
    <source>
        <dbReference type="ARBA" id="ARBA00048238"/>
    </source>
</evidence>
<reference evidence="22 23" key="1">
    <citation type="submission" date="2016-04" db="EMBL/GenBank/DDBJ databases">
        <title>Draft genome sequence of Aeribacillus pallidus 8m3 from petroleum reservoir.</title>
        <authorList>
            <person name="Poltaraus A.B."/>
            <person name="Nazina T.N."/>
            <person name="Tourova T.P."/>
            <person name="Malakho S.M."/>
            <person name="Korshunova A.V."/>
            <person name="Sokolova D.S."/>
        </authorList>
    </citation>
    <scope>NUCLEOTIDE SEQUENCE [LARGE SCALE GENOMIC DNA]</scope>
    <source>
        <strain evidence="22 23">8m3</strain>
    </source>
</reference>
<dbReference type="PROSITE" id="PS51383">
    <property type="entry name" value="YJEF_C_3"/>
    <property type="match status" value="1"/>
</dbReference>
<gene>
    <name evidence="18" type="primary">nnrE</name>
    <name evidence="17" type="synonym">nnrD</name>
    <name evidence="22" type="ORF">AZI98_18460</name>
</gene>
<evidence type="ECO:0000256" key="4">
    <source>
        <dbReference type="ARBA" id="ARBA00009524"/>
    </source>
</evidence>
<comment type="caution">
    <text evidence="17">Lacks conserved residue(s) required for the propagation of feature annotation.</text>
</comment>
<sequence length="480" mass="51974">MFVYTEEDIRNIDNLAEKNGLSSIVLMENAGRSLFQKLVSYVKKDDRILILSGKGNNGGDGIVLARYLKQNGYYADLSFPLGAPKSEAAKHHFAFYKNSGFLETAEYEQNHYQVIVDALLGVGARHPLRDDVKNIIEWINGQNAFVVSVDVPSGVLSDSGEAPIAVKANVTISIHGYKRSAFLLPSSSFYGKKEVVSIGLKEEGKWKVWTEKDVKQTWPNHPSFSHKGTFGTGYLIAGSDEMPGSVLLAAKGAMRAGIGKLVIGTTPFVAGAIAGQIPEATYFFEGLIKAGDGEFPEKLSVCAIGPGIVPGEETEKAIQSILQNDWPVVLDAGALHKRTYPKNRQHPIVLTPHPGEFSRLIDQPISYIQKNRIEAASKFAVEENVIVVLKGQYTVIAFPDGTGMINPTGNIALGKGGSGDALTGIIAAFLSYYENKKAAVANAVYLHGLCADLFVKTKGVRSMLAGDIPDILPEVMKRFE</sequence>
<evidence type="ECO:0000256" key="16">
    <source>
        <dbReference type="ARBA" id="ARBA00049209"/>
    </source>
</evidence>
<keyword evidence="13" id="KW-0511">Multifunctional enzyme</keyword>
<dbReference type="NCBIfam" id="TIGR00196">
    <property type="entry name" value="yjeF_cterm"/>
    <property type="match status" value="1"/>
</dbReference>
<feature type="binding site" evidence="18">
    <location>
        <position position="117"/>
    </location>
    <ligand>
        <name>K(+)</name>
        <dbReference type="ChEBI" id="CHEBI:29103"/>
    </ligand>
</feature>
<feature type="binding site" evidence="17">
    <location>
        <position position="307"/>
    </location>
    <ligand>
        <name>(6S)-NADPHX</name>
        <dbReference type="ChEBI" id="CHEBI:64076"/>
    </ligand>
</feature>
<dbReference type="PROSITE" id="PS51385">
    <property type="entry name" value="YJEF_N"/>
    <property type="match status" value="1"/>
</dbReference>
<evidence type="ECO:0000313" key="22">
    <source>
        <dbReference type="EMBL" id="KZN94684.1"/>
    </source>
</evidence>
<dbReference type="PANTHER" id="PTHR12592">
    <property type="entry name" value="ATP-DEPENDENT (S)-NAD(P)H-HYDRATE DEHYDRATASE FAMILY MEMBER"/>
    <property type="match status" value="1"/>
</dbReference>
<comment type="catalytic activity">
    <reaction evidence="15 17 19">
        <text>(6S)-NADHX + ADP = AMP + phosphate + NADH + H(+)</text>
        <dbReference type="Rhea" id="RHEA:32223"/>
        <dbReference type="ChEBI" id="CHEBI:15378"/>
        <dbReference type="ChEBI" id="CHEBI:43474"/>
        <dbReference type="ChEBI" id="CHEBI:57945"/>
        <dbReference type="ChEBI" id="CHEBI:64074"/>
        <dbReference type="ChEBI" id="CHEBI:456215"/>
        <dbReference type="ChEBI" id="CHEBI:456216"/>
        <dbReference type="EC" id="4.2.1.136"/>
    </reaction>
</comment>
<comment type="similarity">
    <text evidence="18">Belongs to the NnrE/AIBP family.</text>
</comment>
<keyword evidence="8 17" id="KW-0521">NADP</keyword>
<evidence type="ECO:0000256" key="19">
    <source>
        <dbReference type="PIRNR" id="PIRNR017184"/>
    </source>
</evidence>
<accession>A0A167YY28</accession>
<evidence type="ECO:0000256" key="1">
    <source>
        <dbReference type="ARBA" id="ARBA00000013"/>
    </source>
</evidence>
<comment type="similarity">
    <text evidence="3 19">In the N-terminal section; belongs to the NnrE/AIBP family.</text>
</comment>
<keyword evidence="22" id="KW-0418">Kinase</keyword>
<feature type="binding site" evidence="18">
    <location>
        <position position="153"/>
    </location>
    <ligand>
        <name>K(+)</name>
        <dbReference type="ChEBI" id="CHEBI:29103"/>
    </ligand>
</feature>
<keyword evidence="5 18" id="KW-0479">Metal-binding</keyword>
<dbReference type="GO" id="GO:0046496">
    <property type="term" value="P:nicotinamide nucleotide metabolic process"/>
    <property type="evidence" value="ECO:0007669"/>
    <property type="project" value="UniProtKB-UniRule"/>
</dbReference>
<comment type="subunit">
    <text evidence="17">Homotetramer.</text>
</comment>
<evidence type="ECO:0000256" key="9">
    <source>
        <dbReference type="ARBA" id="ARBA00022958"/>
    </source>
</evidence>